<comment type="caution">
    <text evidence="1">The sequence shown here is derived from an EMBL/GenBank/DDBJ whole genome shotgun (WGS) entry which is preliminary data.</text>
</comment>
<accession>A0A2W5WLT9</accession>
<name>A0A2W5WLT9_9MICO</name>
<protein>
    <submittedName>
        <fullName evidence="1">Uncharacterized protein</fullName>
    </submittedName>
</protein>
<dbReference type="Proteomes" id="UP000248783">
    <property type="component" value="Unassembled WGS sequence"/>
</dbReference>
<gene>
    <name evidence="1" type="ORF">DNL40_15475</name>
</gene>
<evidence type="ECO:0000313" key="1">
    <source>
        <dbReference type="EMBL" id="PZR51663.1"/>
    </source>
</evidence>
<dbReference type="RefSeq" id="WP_111252158.1">
    <property type="nucleotide sequence ID" value="NZ_QKWH01000018.1"/>
</dbReference>
<dbReference type="AlphaFoldDB" id="A0A2W5WLT9"/>
<evidence type="ECO:0000313" key="2">
    <source>
        <dbReference type="Proteomes" id="UP000248783"/>
    </source>
</evidence>
<keyword evidence="2" id="KW-1185">Reference proteome</keyword>
<sequence length="79" mass="8492">MFHTNWRTGTTPSPRCDSCNDVAVGAVVFFAADGRHEFNACNSCATDALTNCAPGARIRYRSRATRAEVSRGLLRGDAA</sequence>
<dbReference type="EMBL" id="QKWH01000018">
    <property type="protein sequence ID" value="PZR51663.1"/>
    <property type="molecule type" value="Genomic_DNA"/>
</dbReference>
<organism evidence="1 2">
    <name type="scientific">Xylanimonas oleitrophica</name>
    <dbReference type="NCBI Taxonomy" id="2607479"/>
    <lineage>
        <taxon>Bacteria</taxon>
        <taxon>Bacillati</taxon>
        <taxon>Actinomycetota</taxon>
        <taxon>Actinomycetes</taxon>
        <taxon>Micrococcales</taxon>
        <taxon>Promicromonosporaceae</taxon>
        <taxon>Xylanimonas</taxon>
    </lineage>
</organism>
<reference evidence="1 2" key="1">
    <citation type="submission" date="2018-06" db="EMBL/GenBank/DDBJ databases">
        <title>Whole genome sequencing of a novel hydrocarbon degrading bacterial strain, PW21 isolated from oil contaminated produced water sample.</title>
        <authorList>
            <person name="Nagkirti P."/>
            <person name="Shaikh A."/>
            <person name="Gowdaman V."/>
            <person name="Engineer A.E."/>
            <person name="Dagar S."/>
            <person name="Dhakephalkar P.K."/>
        </authorList>
    </citation>
    <scope>NUCLEOTIDE SEQUENCE [LARGE SCALE GENOMIC DNA]</scope>
    <source>
        <strain evidence="1 2">PW21</strain>
    </source>
</reference>
<proteinExistence type="predicted"/>